<dbReference type="EMBL" id="JBHUKU010000029">
    <property type="protein sequence ID" value="MFD2465262.1"/>
    <property type="molecule type" value="Genomic_DNA"/>
</dbReference>
<evidence type="ECO:0000313" key="1">
    <source>
        <dbReference type="EMBL" id="MFD2465262.1"/>
    </source>
</evidence>
<sequence length="68" mass="7162">MQAAIEAGAEPVALVDSLNLAQADKAAAEAELANMAEPTALDRASVEKLARLYRNVQLVSCARNPVKI</sequence>
<keyword evidence="2" id="KW-1185">Reference proteome</keyword>
<gene>
    <name evidence="1" type="ORF">ACFSYJ_42050</name>
</gene>
<dbReference type="RefSeq" id="WP_378214374.1">
    <property type="nucleotide sequence ID" value="NZ_JBHSBK010000030.1"/>
</dbReference>
<comment type="caution">
    <text evidence="1">The sequence shown here is derived from an EMBL/GenBank/DDBJ whole genome shotgun (WGS) entry which is preliminary data.</text>
</comment>
<proteinExistence type="predicted"/>
<accession>A0ABW5GWH5</accession>
<dbReference type="Proteomes" id="UP001597419">
    <property type="component" value="Unassembled WGS sequence"/>
</dbReference>
<reference evidence="2" key="1">
    <citation type="journal article" date="2019" name="Int. J. Syst. Evol. Microbiol.">
        <title>The Global Catalogue of Microorganisms (GCM) 10K type strain sequencing project: providing services to taxonomists for standard genome sequencing and annotation.</title>
        <authorList>
            <consortium name="The Broad Institute Genomics Platform"/>
            <consortium name="The Broad Institute Genome Sequencing Center for Infectious Disease"/>
            <person name="Wu L."/>
            <person name="Ma J."/>
        </authorList>
    </citation>
    <scope>NUCLEOTIDE SEQUENCE [LARGE SCALE GENOMIC DNA]</scope>
    <source>
        <strain evidence="2">CGMCC 4.7643</strain>
    </source>
</reference>
<organism evidence="1 2">
    <name type="scientific">Amycolatopsis samaneae</name>
    <dbReference type="NCBI Taxonomy" id="664691"/>
    <lineage>
        <taxon>Bacteria</taxon>
        <taxon>Bacillati</taxon>
        <taxon>Actinomycetota</taxon>
        <taxon>Actinomycetes</taxon>
        <taxon>Pseudonocardiales</taxon>
        <taxon>Pseudonocardiaceae</taxon>
        <taxon>Amycolatopsis</taxon>
    </lineage>
</organism>
<evidence type="ECO:0000313" key="2">
    <source>
        <dbReference type="Proteomes" id="UP001597419"/>
    </source>
</evidence>
<name>A0ABW5GWH5_9PSEU</name>
<protein>
    <submittedName>
        <fullName evidence="1">Uncharacterized protein</fullName>
    </submittedName>
</protein>